<evidence type="ECO:0000256" key="1">
    <source>
        <dbReference type="SAM" id="MobiDB-lite"/>
    </source>
</evidence>
<proteinExistence type="predicted"/>
<organism evidence="2 3">
    <name type="scientific">Mycena chlorophos</name>
    <name type="common">Agaric fungus</name>
    <name type="synonym">Agaricus chlorophos</name>
    <dbReference type="NCBI Taxonomy" id="658473"/>
    <lineage>
        <taxon>Eukaryota</taxon>
        <taxon>Fungi</taxon>
        <taxon>Dikarya</taxon>
        <taxon>Basidiomycota</taxon>
        <taxon>Agaricomycotina</taxon>
        <taxon>Agaricomycetes</taxon>
        <taxon>Agaricomycetidae</taxon>
        <taxon>Agaricales</taxon>
        <taxon>Marasmiineae</taxon>
        <taxon>Mycenaceae</taxon>
        <taxon>Mycena</taxon>
    </lineage>
</organism>
<reference evidence="2" key="1">
    <citation type="submission" date="2014-09" db="EMBL/GenBank/DDBJ databases">
        <title>Genome sequence of the luminous mushroom Mycena chlorophos for searching fungal bioluminescence genes.</title>
        <authorList>
            <person name="Tanaka Y."/>
            <person name="Kasuga D."/>
            <person name="Oba Y."/>
            <person name="Hase S."/>
            <person name="Sato K."/>
            <person name="Oba Y."/>
            <person name="Sakakibara Y."/>
        </authorList>
    </citation>
    <scope>NUCLEOTIDE SEQUENCE</scope>
</reference>
<feature type="compositionally biased region" description="Low complexity" evidence="1">
    <location>
        <begin position="117"/>
        <end position="168"/>
    </location>
</feature>
<feature type="compositionally biased region" description="Basic residues" evidence="1">
    <location>
        <begin position="246"/>
        <end position="256"/>
    </location>
</feature>
<feature type="region of interest" description="Disordered" evidence="1">
    <location>
        <begin position="117"/>
        <end position="263"/>
    </location>
</feature>
<protein>
    <submittedName>
        <fullName evidence="2">Uncharacterized protein</fullName>
    </submittedName>
</protein>
<dbReference type="EMBL" id="DF843032">
    <property type="protein sequence ID" value="GAT47009.1"/>
    <property type="molecule type" value="Genomic_DNA"/>
</dbReference>
<name>A0ABQ0L783_MYCCL</name>
<keyword evidence="3" id="KW-1185">Reference proteome</keyword>
<accession>A0ABQ0L783</accession>
<sequence>MSLINTAFAASLSLGERKKYRAWAFPSAVENSTHNPFFSAQYPEQWITEEGYDLFQYYSADALPNLDIDEIPGDDLTAFQRAIIPPTFIDHPFFSFDNASEWIQLLAIGAFMASRAPSGSGSRLSRSVSSGASSRISSAAPTPPATRAGSVAASHHSALRAASIASSYRSRDPASLHARRSASVDSAASGMHRHSRRASPHYPANSRHPSRSRLGPDYSQPSSPSRSRSHSIVPDEAHAGGPKGRSTGKGKARSAHGRIQITRQESVERIVPVTEVASTWAAGDVAYRIDLSASPHLFTAPARAKKPTLNIQRIIKRYDRESWGSSSGGHNNGDADVIGFSDDLSISLRCKRISGPCNGIDVCELVPDNFLADCVRLEPDPQATLDLWHQHLDANQQEAASVSGLLLRSASLLRCGAVF</sequence>
<gene>
    <name evidence="2" type="ORF">MCHLO_04499</name>
</gene>
<evidence type="ECO:0000313" key="2">
    <source>
        <dbReference type="EMBL" id="GAT47009.1"/>
    </source>
</evidence>
<dbReference type="Proteomes" id="UP000815677">
    <property type="component" value="Unassembled WGS sequence"/>
</dbReference>
<evidence type="ECO:0000313" key="3">
    <source>
        <dbReference type="Proteomes" id="UP000815677"/>
    </source>
</evidence>